<dbReference type="PANTHER" id="PTHR30026">
    <property type="entry name" value="OUTER MEMBRANE PROTEIN TOLC"/>
    <property type="match status" value="1"/>
</dbReference>
<dbReference type="GO" id="GO:1990281">
    <property type="term" value="C:efflux pump complex"/>
    <property type="evidence" value="ECO:0007669"/>
    <property type="project" value="TreeGrafter"/>
</dbReference>
<evidence type="ECO:0000313" key="10">
    <source>
        <dbReference type="Proteomes" id="UP000261174"/>
    </source>
</evidence>
<keyword evidence="6" id="KW-0472">Membrane</keyword>
<feature type="signal peptide" evidence="8">
    <location>
        <begin position="1"/>
        <end position="20"/>
    </location>
</feature>
<keyword evidence="5" id="KW-0812">Transmembrane</keyword>
<keyword evidence="7" id="KW-0998">Cell outer membrane</keyword>
<dbReference type="GO" id="GO:0009279">
    <property type="term" value="C:cell outer membrane"/>
    <property type="evidence" value="ECO:0007669"/>
    <property type="project" value="UniProtKB-SubCell"/>
</dbReference>
<protein>
    <recommendedName>
        <fullName evidence="11">TolC family protein</fullName>
    </recommendedName>
</protein>
<dbReference type="Pfam" id="PF02321">
    <property type="entry name" value="OEP"/>
    <property type="match status" value="1"/>
</dbReference>
<evidence type="ECO:0008006" key="11">
    <source>
        <dbReference type="Google" id="ProtNLM"/>
    </source>
</evidence>
<name>A0A3E1NZA5_9BACT</name>
<dbReference type="OrthoDB" id="654651at2"/>
<evidence type="ECO:0000256" key="3">
    <source>
        <dbReference type="ARBA" id="ARBA00022448"/>
    </source>
</evidence>
<evidence type="ECO:0000256" key="2">
    <source>
        <dbReference type="ARBA" id="ARBA00007613"/>
    </source>
</evidence>
<keyword evidence="10" id="KW-1185">Reference proteome</keyword>
<dbReference type="EMBL" id="QTJV01000007">
    <property type="protein sequence ID" value="RFM33240.1"/>
    <property type="molecule type" value="Genomic_DNA"/>
</dbReference>
<evidence type="ECO:0000256" key="4">
    <source>
        <dbReference type="ARBA" id="ARBA00022452"/>
    </source>
</evidence>
<evidence type="ECO:0000256" key="5">
    <source>
        <dbReference type="ARBA" id="ARBA00022692"/>
    </source>
</evidence>
<dbReference type="RefSeq" id="WP_116855091.1">
    <property type="nucleotide sequence ID" value="NZ_QTJV01000007.1"/>
</dbReference>
<dbReference type="InterPro" id="IPR051906">
    <property type="entry name" value="TolC-like"/>
</dbReference>
<dbReference type="Proteomes" id="UP000261174">
    <property type="component" value="Unassembled WGS sequence"/>
</dbReference>
<evidence type="ECO:0000256" key="1">
    <source>
        <dbReference type="ARBA" id="ARBA00004442"/>
    </source>
</evidence>
<keyword evidence="8" id="KW-0732">Signal</keyword>
<comment type="subcellular location">
    <subcellularLocation>
        <location evidence="1">Cell outer membrane</location>
    </subcellularLocation>
</comment>
<gene>
    <name evidence="9" type="ORF">DXN04_19625</name>
</gene>
<dbReference type="GO" id="GO:0015288">
    <property type="term" value="F:porin activity"/>
    <property type="evidence" value="ECO:0007669"/>
    <property type="project" value="TreeGrafter"/>
</dbReference>
<proteinExistence type="inferred from homology"/>
<dbReference type="AlphaFoldDB" id="A0A3E1NZA5"/>
<dbReference type="SUPFAM" id="SSF56954">
    <property type="entry name" value="Outer membrane efflux proteins (OEP)"/>
    <property type="match status" value="1"/>
</dbReference>
<organism evidence="9 10">
    <name type="scientific">Chitinophaga silvisoli</name>
    <dbReference type="NCBI Taxonomy" id="2291814"/>
    <lineage>
        <taxon>Bacteria</taxon>
        <taxon>Pseudomonadati</taxon>
        <taxon>Bacteroidota</taxon>
        <taxon>Chitinophagia</taxon>
        <taxon>Chitinophagales</taxon>
        <taxon>Chitinophagaceae</taxon>
        <taxon>Chitinophaga</taxon>
    </lineage>
</organism>
<comment type="similarity">
    <text evidence="2">Belongs to the outer membrane factor (OMF) (TC 1.B.17) family.</text>
</comment>
<dbReference type="GO" id="GO:0015562">
    <property type="term" value="F:efflux transmembrane transporter activity"/>
    <property type="evidence" value="ECO:0007669"/>
    <property type="project" value="InterPro"/>
</dbReference>
<evidence type="ECO:0000313" key="9">
    <source>
        <dbReference type="EMBL" id="RFM33240.1"/>
    </source>
</evidence>
<dbReference type="InterPro" id="IPR003423">
    <property type="entry name" value="OMP_efflux"/>
</dbReference>
<evidence type="ECO:0000256" key="7">
    <source>
        <dbReference type="ARBA" id="ARBA00023237"/>
    </source>
</evidence>
<feature type="chain" id="PRO_5017551556" description="TolC family protein" evidence="8">
    <location>
        <begin position="21"/>
        <end position="236"/>
    </location>
</feature>
<accession>A0A3E1NZA5</accession>
<comment type="caution">
    <text evidence="9">The sequence shown here is derived from an EMBL/GenBank/DDBJ whole genome shotgun (WGS) entry which is preliminary data.</text>
</comment>
<evidence type="ECO:0000256" key="8">
    <source>
        <dbReference type="SAM" id="SignalP"/>
    </source>
</evidence>
<keyword evidence="4" id="KW-1134">Transmembrane beta strand</keyword>
<sequence length="236" mass="26314">MKQHISIILIFLATALTVSAQNKTLPSAPSKDVSAEDIQEKLVQLAYENPDLKVRVYERQRAGYELNKAKGNWLNYVTASANINDVTTGRYKNSGDYRAQVYYPLWNVGINVPLGSLVGKGSDVKVARANVNIATAQEESAKRQIKAMVLSKYHDYLMTKQLLTMQNEITEDDFAAFTQAESKLAAGSISYDAYSSASQLYNNDRTKKLNLERDLANIKLEIEELIGVKLETVIAQ</sequence>
<reference evidence="9 10" key="1">
    <citation type="submission" date="2018-08" db="EMBL/GenBank/DDBJ databases">
        <title>Chitinophaga sp. K20C18050901, a novel bacterium isolated from forest soil.</title>
        <authorList>
            <person name="Wang C."/>
        </authorList>
    </citation>
    <scope>NUCLEOTIDE SEQUENCE [LARGE SCALE GENOMIC DNA]</scope>
    <source>
        <strain evidence="9 10">K20C18050901</strain>
    </source>
</reference>
<keyword evidence="3" id="KW-0813">Transport</keyword>
<dbReference type="PANTHER" id="PTHR30026:SF20">
    <property type="entry name" value="OUTER MEMBRANE PROTEIN TOLC"/>
    <property type="match status" value="1"/>
</dbReference>
<dbReference type="Gene3D" id="1.20.1600.10">
    <property type="entry name" value="Outer membrane efflux proteins (OEP)"/>
    <property type="match status" value="1"/>
</dbReference>
<evidence type="ECO:0000256" key="6">
    <source>
        <dbReference type="ARBA" id="ARBA00023136"/>
    </source>
</evidence>